<feature type="non-terminal residue" evidence="2">
    <location>
        <position position="1"/>
    </location>
</feature>
<feature type="compositionally biased region" description="Basic and acidic residues" evidence="1">
    <location>
        <begin position="108"/>
        <end position="123"/>
    </location>
</feature>
<evidence type="ECO:0000256" key="1">
    <source>
        <dbReference type="SAM" id="MobiDB-lite"/>
    </source>
</evidence>
<feature type="compositionally biased region" description="Low complexity" evidence="1">
    <location>
        <begin position="12"/>
        <end position="32"/>
    </location>
</feature>
<reference evidence="2" key="1">
    <citation type="submission" date="2020-02" db="EMBL/GenBank/DDBJ databases">
        <authorList>
            <person name="Meier V. D."/>
        </authorList>
    </citation>
    <scope>NUCLEOTIDE SEQUENCE</scope>
    <source>
        <strain evidence="2">AVDCRST_MAG15</strain>
    </source>
</reference>
<protein>
    <submittedName>
        <fullName evidence="2">Uncharacterized protein</fullName>
    </submittedName>
</protein>
<proteinExistence type="predicted"/>
<gene>
    <name evidence="2" type="ORF">AVDCRST_MAG15-3176</name>
</gene>
<feature type="compositionally biased region" description="Basic and acidic residues" evidence="1">
    <location>
        <begin position="139"/>
        <end position="165"/>
    </location>
</feature>
<accession>A0A6J4Q7J4</accession>
<dbReference type="AlphaFoldDB" id="A0A6J4Q7J4"/>
<name>A0A6J4Q7J4_9RHOB</name>
<feature type="region of interest" description="Disordered" evidence="1">
    <location>
        <begin position="1"/>
        <end position="240"/>
    </location>
</feature>
<feature type="compositionally biased region" description="Basic residues" evidence="1">
    <location>
        <begin position="33"/>
        <end position="56"/>
    </location>
</feature>
<feature type="compositionally biased region" description="Basic residues" evidence="1">
    <location>
        <begin position="166"/>
        <end position="187"/>
    </location>
</feature>
<sequence length="240" mass="26927">VLASQVRPAGPRPGAVASRAVRAGGRARPAHAAPHHPSRGGGALHRRPRHGAHLARRLPSGQDRGGGHGRHVGRDGHRARHAGRTGRGPERHPDGPAHAGARLQLQHARREPGDDRLHRDPDPRCPCPRHRPLGRGAGHRGEGWREPREWRHLRCDRPPGRDRRSPPRRRGGRPRPRRAVCRGRRSGPGRARLDQRIHGLHAAHAHVRRPRRRRAGGGRPHRARRGEHGHQRHRDLRHRV</sequence>
<feature type="compositionally biased region" description="Basic residues" evidence="1">
    <location>
        <begin position="67"/>
        <end position="84"/>
    </location>
</feature>
<organism evidence="2">
    <name type="scientific">uncultured Rubellimicrobium sp</name>
    <dbReference type="NCBI Taxonomy" id="543078"/>
    <lineage>
        <taxon>Bacteria</taxon>
        <taxon>Pseudomonadati</taxon>
        <taxon>Pseudomonadota</taxon>
        <taxon>Alphaproteobacteria</taxon>
        <taxon>Rhodobacterales</taxon>
        <taxon>Roseobacteraceae</taxon>
        <taxon>Rubellimicrobium</taxon>
        <taxon>environmental samples</taxon>
    </lineage>
</organism>
<dbReference type="EMBL" id="CADCUU010000478">
    <property type="protein sequence ID" value="CAA9435784.1"/>
    <property type="molecule type" value="Genomic_DNA"/>
</dbReference>
<evidence type="ECO:0000313" key="2">
    <source>
        <dbReference type="EMBL" id="CAA9435784.1"/>
    </source>
</evidence>
<feature type="non-terminal residue" evidence="2">
    <location>
        <position position="240"/>
    </location>
</feature>
<feature type="compositionally biased region" description="Basic residues" evidence="1">
    <location>
        <begin position="198"/>
        <end position="240"/>
    </location>
</feature>